<comment type="subcellular location">
    <subcellularLocation>
        <location evidence="1">Endoplasmic reticulum membrane</location>
        <topology evidence="1">Multi-pass membrane protein</topology>
    </subcellularLocation>
</comment>
<dbReference type="PANTHER" id="PTHR15362">
    <property type="entry name" value="PHOSPHATIDYLINOSITOL SYNTHASE"/>
    <property type="match status" value="1"/>
</dbReference>
<feature type="transmembrane region" description="Helical" evidence="13">
    <location>
        <begin position="208"/>
        <end position="230"/>
    </location>
</feature>
<comment type="pathway">
    <text evidence="12">Phospholipid metabolism.</text>
</comment>
<evidence type="ECO:0000256" key="10">
    <source>
        <dbReference type="ARBA" id="ARBA00023209"/>
    </source>
</evidence>
<proteinExistence type="predicted"/>
<evidence type="ECO:0000256" key="2">
    <source>
        <dbReference type="ARBA" id="ARBA00005189"/>
    </source>
</evidence>
<evidence type="ECO:0000256" key="12">
    <source>
        <dbReference type="ARBA" id="ARBA00025707"/>
    </source>
</evidence>
<feature type="transmembrane region" description="Helical" evidence="13">
    <location>
        <begin position="26"/>
        <end position="42"/>
    </location>
</feature>
<dbReference type="EMBL" id="BQMJ01000005">
    <property type="protein sequence ID" value="GJQ08900.1"/>
    <property type="molecule type" value="Genomic_DNA"/>
</dbReference>
<protein>
    <recommendedName>
        <fullName evidence="16">Phosphatidylserine synthase</fullName>
    </recommendedName>
</protein>
<keyword evidence="10" id="KW-0594">Phospholipid biosynthesis</keyword>
<evidence type="ECO:0000256" key="9">
    <source>
        <dbReference type="ARBA" id="ARBA00023136"/>
    </source>
</evidence>
<evidence type="ECO:0000256" key="3">
    <source>
        <dbReference type="ARBA" id="ARBA00022516"/>
    </source>
</evidence>
<dbReference type="InterPro" id="IPR004277">
    <property type="entry name" value="PSS"/>
</dbReference>
<keyword evidence="8" id="KW-0443">Lipid metabolism</keyword>
<evidence type="ECO:0000256" key="1">
    <source>
        <dbReference type="ARBA" id="ARBA00004477"/>
    </source>
</evidence>
<reference evidence="14" key="1">
    <citation type="journal article" date="2022" name="Proc. Natl. Acad. Sci. U.S.A.">
        <title>Life cycle and functional genomics of the unicellular red alga Galdieria for elucidating algal and plant evolution and industrial use.</title>
        <authorList>
            <person name="Hirooka S."/>
            <person name="Itabashi T."/>
            <person name="Ichinose T.M."/>
            <person name="Onuma R."/>
            <person name="Fujiwara T."/>
            <person name="Yamashita S."/>
            <person name="Jong L.W."/>
            <person name="Tomita R."/>
            <person name="Iwane A.H."/>
            <person name="Miyagishima S.Y."/>
        </authorList>
    </citation>
    <scope>NUCLEOTIDE SEQUENCE</scope>
    <source>
        <strain evidence="14">NBRC 102759</strain>
    </source>
</reference>
<dbReference type="GO" id="GO:0106245">
    <property type="term" value="F:L-serine-phosphatidylethanolamine phosphatidyltransferase activity"/>
    <property type="evidence" value="ECO:0007669"/>
    <property type="project" value="InterPro"/>
</dbReference>
<keyword evidence="9 13" id="KW-0472">Membrane</keyword>
<organism evidence="14 15">
    <name type="scientific">Galdieria partita</name>
    <dbReference type="NCBI Taxonomy" id="83374"/>
    <lineage>
        <taxon>Eukaryota</taxon>
        <taxon>Rhodophyta</taxon>
        <taxon>Bangiophyceae</taxon>
        <taxon>Galdieriales</taxon>
        <taxon>Galdieriaceae</taxon>
        <taxon>Galdieria</taxon>
    </lineage>
</organism>
<dbReference type="GO" id="GO:0006659">
    <property type="term" value="P:phosphatidylserine biosynthetic process"/>
    <property type="evidence" value="ECO:0007669"/>
    <property type="project" value="InterPro"/>
</dbReference>
<evidence type="ECO:0000256" key="8">
    <source>
        <dbReference type="ARBA" id="ARBA00023098"/>
    </source>
</evidence>
<keyword evidence="7 13" id="KW-1133">Transmembrane helix</keyword>
<evidence type="ECO:0008006" key="16">
    <source>
        <dbReference type="Google" id="ProtNLM"/>
    </source>
</evidence>
<evidence type="ECO:0000256" key="7">
    <source>
        <dbReference type="ARBA" id="ARBA00022989"/>
    </source>
</evidence>
<keyword evidence="5 13" id="KW-0812">Transmembrane</keyword>
<dbReference type="AlphaFoldDB" id="A0A9C7PQY7"/>
<dbReference type="Proteomes" id="UP001061958">
    <property type="component" value="Unassembled WGS sequence"/>
</dbReference>
<evidence type="ECO:0000313" key="15">
    <source>
        <dbReference type="Proteomes" id="UP001061958"/>
    </source>
</evidence>
<feature type="transmembrane region" description="Helical" evidence="13">
    <location>
        <begin position="85"/>
        <end position="105"/>
    </location>
</feature>
<keyword evidence="4" id="KW-0808">Transferase</keyword>
<evidence type="ECO:0000313" key="14">
    <source>
        <dbReference type="EMBL" id="GJQ08900.1"/>
    </source>
</evidence>
<dbReference type="OrthoDB" id="10265393at2759"/>
<comment type="caution">
    <text evidence="14">The sequence shown here is derived from an EMBL/GenBank/DDBJ whole genome shotgun (WGS) entry which is preliminary data.</text>
</comment>
<feature type="transmembrane region" description="Helical" evidence="13">
    <location>
        <begin position="177"/>
        <end position="196"/>
    </location>
</feature>
<feature type="transmembrane region" description="Helical" evidence="13">
    <location>
        <begin position="54"/>
        <end position="73"/>
    </location>
</feature>
<keyword evidence="15" id="KW-1185">Reference proteome</keyword>
<evidence type="ECO:0000256" key="4">
    <source>
        <dbReference type="ARBA" id="ARBA00022679"/>
    </source>
</evidence>
<reference evidence="14" key="2">
    <citation type="submission" date="2022-01" db="EMBL/GenBank/DDBJ databases">
        <authorList>
            <person name="Hirooka S."/>
            <person name="Miyagishima S.Y."/>
        </authorList>
    </citation>
    <scope>NUCLEOTIDE SEQUENCE</scope>
    <source>
        <strain evidence="14">NBRC 102759</strain>
    </source>
</reference>
<dbReference type="Pfam" id="PF03034">
    <property type="entry name" value="PSS"/>
    <property type="match status" value="1"/>
</dbReference>
<comment type="pathway">
    <text evidence="2">Lipid metabolism.</text>
</comment>
<keyword evidence="6" id="KW-0256">Endoplasmic reticulum</keyword>
<evidence type="ECO:0000256" key="6">
    <source>
        <dbReference type="ARBA" id="ARBA00022824"/>
    </source>
</evidence>
<gene>
    <name evidence="14" type="ORF">GpartN1_g691.t1</name>
</gene>
<dbReference type="PANTHER" id="PTHR15362:SF7">
    <property type="entry name" value="PHOSPHATIDYLSERINE SYNTHASE 2"/>
    <property type="match status" value="1"/>
</dbReference>
<accession>A0A9C7PQY7</accession>
<keyword evidence="3" id="KW-0444">Lipid biosynthesis</keyword>
<sequence length="414" mass="47765">MVSECFGREQAKGEQSSDGIFQKPHTATLLAVFLGVIVYLAWRNEKRMDTVSNVIQGILCSCLPLLVYGILQFRDGFFQRPHPAVWRLVMGLSLLYLMFLVFLLFQNVSDARKIIGYLDPLNAGRPLPDRSYGDDCRLWTPENPNGSLANLFLALDAFVVAHTLGWFVKALMIRDRVVLWLASSLFELLEYLLKGMLPNFNECWWDSIILDLLCCNLVGIELGLIACKILQTKKYSWRGNDSVSKKTFWKELIGLFGPSSFDKLQWPIFGSLRHFVACSLVIFVLEVADLNAFFLKAILWVQVESSLNVYRILIIALQGFPSAREFYQFLIDPSCQRFGSQAWILVATLTAELLISIKFGRHVYQKKWTEYFPLHIRFWMFGLFTGYIMFASWIAIMDWKYKLRTKNRESTSSR</sequence>
<dbReference type="GO" id="GO:0005789">
    <property type="term" value="C:endoplasmic reticulum membrane"/>
    <property type="evidence" value="ECO:0007669"/>
    <property type="project" value="UniProtKB-SubCell"/>
</dbReference>
<name>A0A9C7PQY7_9RHOD</name>
<evidence type="ECO:0000256" key="5">
    <source>
        <dbReference type="ARBA" id="ARBA00022692"/>
    </source>
</evidence>
<feature type="transmembrane region" description="Helical" evidence="13">
    <location>
        <begin position="376"/>
        <end position="396"/>
    </location>
</feature>
<feature type="transmembrane region" description="Helical" evidence="13">
    <location>
        <begin position="342"/>
        <end position="364"/>
    </location>
</feature>
<evidence type="ECO:0000256" key="11">
    <source>
        <dbReference type="ARBA" id="ARBA00023264"/>
    </source>
</evidence>
<keyword evidence="11" id="KW-1208">Phospholipid metabolism</keyword>
<evidence type="ECO:0000256" key="13">
    <source>
        <dbReference type="SAM" id="Phobius"/>
    </source>
</evidence>